<dbReference type="OrthoDB" id="6389832at2759"/>
<dbReference type="AlphaFoldDB" id="E9GSW6"/>
<name>E9GSW6_DAPPU</name>
<dbReference type="EMBL" id="GL732562">
    <property type="protein sequence ID" value="EFX77503.1"/>
    <property type="molecule type" value="Genomic_DNA"/>
</dbReference>
<organism evidence="2 3">
    <name type="scientific">Daphnia pulex</name>
    <name type="common">Water flea</name>
    <dbReference type="NCBI Taxonomy" id="6669"/>
    <lineage>
        <taxon>Eukaryota</taxon>
        <taxon>Metazoa</taxon>
        <taxon>Ecdysozoa</taxon>
        <taxon>Arthropoda</taxon>
        <taxon>Crustacea</taxon>
        <taxon>Branchiopoda</taxon>
        <taxon>Diplostraca</taxon>
        <taxon>Cladocera</taxon>
        <taxon>Anomopoda</taxon>
        <taxon>Daphniidae</taxon>
        <taxon>Daphnia</taxon>
    </lineage>
</organism>
<dbReference type="KEGG" id="dpx:DAPPUDRAFT_321436"/>
<feature type="region of interest" description="Disordered" evidence="1">
    <location>
        <begin position="110"/>
        <end position="166"/>
    </location>
</feature>
<dbReference type="PhylomeDB" id="E9GSW6"/>
<accession>E9GSW6</accession>
<reference evidence="2 3" key="1">
    <citation type="journal article" date="2011" name="Science">
        <title>The ecoresponsive genome of Daphnia pulex.</title>
        <authorList>
            <person name="Colbourne J.K."/>
            <person name="Pfrender M.E."/>
            <person name="Gilbert D."/>
            <person name="Thomas W.K."/>
            <person name="Tucker A."/>
            <person name="Oakley T.H."/>
            <person name="Tokishita S."/>
            <person name="Aerts A."/>
            <person name="Arnold G.J."/>
            <person name="Basu M.K."/>
            <person name="Bauer D.J."/>
            <person name="Caceres C.E."/>
            <person name="Carmel L."/>
            <person name="Casola C."/>
            <person name="Choi J.H."/>
            <person name="Detter J.C."/>
            <person name="Dong Q."/>
            <person name="Dusheyko S."/>
            <person name="Eads B.D."/>
            <person name="Frohlich T."/>
            <person name="Geiler-Samerotte K.A."/>
            <person name="Gerlach D."/>
            <person name="Hatcher P."/>
            <person name="Jogdeo S."/>
            <person name="Krijgsveld J."/>
            <person name="Kriventseva E.V."/>
            <person name="Kultz D."/>
            <person name="Laforsch C."/>
            <person name="Lindquist E."/>
            <person name="Lopez J."/>
            <person name="Manak J.R."/>
            <person name="Muller J."/>
            <person name="Pangilinan J."/>
            <person name="Patwardhan R.P."/>
            <person name="Pitluck S."/>
            <person name="Pritham E.J."/>
            <person name="Rechtsteiner A."/>
            <person name="Rho M."/>
            <person name="Rogozin I.B."/>
            <person name="Sakarya O."/>
            <person name="Salamov A."/>
            <person name="Schaack S."/>
            <person name="Shapiro H."/>
            <person name="Shiga Y."/>
            <person name="Skalitzky C."/>
            <person name="Smith Z."/>
            <person name="Souvorov A."/>
            <person name="Sung W."/>
            <person name="Tang Z."/>
            <person name="Tsuchiya D."/>
            <person name="Tu H."/>
            <person name="Vos H."/>
            <person name="Wang M."/>
            <person name="Wolf Y.I."/>
            <person name="Yamagata H."/>
            <person name="Yamada T."/>
            <person name="Ye Y."/>
            <person name="Shaw J.R."/>
            <person name="Andrews J."/>
            <person name="Crease T.J."/>
            <person name="Tang H."/>
            <person name="Lucas S.M."/>
            <person name="Robertson H.M."/>
            <person name="Bork P."/>
            <person name="Koonin E.V."/>
            <person name="Zdobnov E.M."/>
            <person name="Grigoriev I.V."/>
            <person name="Lynch M."/>
            <person name="Boore J.L."/>
        </authorList>
    </citation>
    <scope>NUCLEOTIDE SEQUENCE [LARGE SCALE GENOMIC DNA]</scope>
</reference>
<gene>
    <name evidence="2" type="ORF">DAPPUDRAFT_321436</name>
</gene>
<dbReference type="Proteomes" id="UP000000305">
    <property type="component" value="Unassembled WGS sequence"/>
</dbReference>
<protein>
    <submittedName>
        <fullName evidence="2">Uncharacterized protein</fullName>
    </submittedName>
</protein>
<evidence type="ECO:0000313" key="2">
    <source>
        <dbReference type="EMBL" id="EFX77503.1"/>
    </source>
</evidence>
<proteinExistence type="predicted"/>
<evidence type="ECO:0000313" key="3">
    <source>
        <dbReference type="Proteomes" id="UP000000305"/>
    </source>
</evidence>
<evidence type="ECO:0000256" key="1">
    <source>
        <dbReference type="SAM" id="MobiDB-lite"/>
    </source>
</evidence>
<keyword evidence="3" id="KW-1185">Reference proteome</keyword>
<sequence>MADEDQNGMVDAQTLFAARTTAKRKHTNTVKRVRTLIVNAASRAEFEAFMPTLMDAINELVDIHERYVAAAELDAEEREAAGTYLQGIQQLHNTCVEAINRVRQVRVGRQGWNVSNSGHVPNRPNPRDEQPESLNNTIPPHDSASAIQQPEPLDNNGHLSVPDEELEPTDQLTAAKKRKLDLEFLLVHKNIQQERDVKDLATKNEREHEDLMIRIRRESQLLAGFGACRAVAFEDYHFTSSPLQTYQNNLPGAFVPTNPSTSNIIHQAPVTPRHHNSSYREPRLMVERAEEADDEKTDKEDLDSESCIEFLEHAGAGDVVAEFAKYAKILNTPKYGKCLCVKIRRTDDRHSLDGDLPASDFVL</sequence>
<dbReference type="HOGENOM" id="CLU_763456_0_0_1"/>
<dbReference type="InParanoid" id="E9GSW6"/>